<dbReference type="STRING" id="641238.SAMN04490244_11197"/>
<dbReference type="Pfam" id="PF22725">
    <property type="entry name" value="GFO_IDH_MocA_C3"/>
    <property type="match status" value="1"/>
</dbReference>
<dbReference type="EMBL" id="FOGU01000011">
    <property type="protein sequence ID" value="SES34640.1"/>
    <property type="molecule type" value="Genomic_DNA"/>
</dbReference>
<gene>
    <name evidence="4" type="ORF">SAMN04490244_11197</name>
</gene>
<dbReference type="InterPro" id="IPR000683">
    <property type="entry name" value="Gfo/Idh/MocA-like_OxRdtase_N"/>
</dbReference>
<dbReference type="PANTHER" id="PTHR43818">
    <property type="entry name" value="BCDNA.GH03377"/>
    <property type="match status" value="1"/>
</dbReference>
<dbReference type="Gene3D" id="3.30.360.10">
    <property type="entry name" value="Dihydrodipicolinate Reductase, domain 2"/>
    <property type="match status" value="1"/>
</dbReference>
<dbReference type="OrthoDB" id="9768836at2"/>
<feature type="domain" description="GFO/IDH/MocA-like oxidoreductase" evidence="3">
    <location>
        <begin position="130"/>
        <end position="256"/>
    </location>
</feature>
<organism evidence="4 5">
    <name type="scientific">Tranquillimonas rosea</name>
    <dbReference type="NCBI Taxonomy" id="641238"/>
    <lineage>
        <taxon>Bacteria</taxon>
        <taxon>Pseudomonadati</taxon>
        <taxon>Pseudomonadota</taxon>
        <taxon>Alphaproteobacteria</taxon>
        <taxon>Rhodobacterales</taxon>
        <taxon>Roseobacteraceae</taxon>
        <taxon>Tranquillimonas</taxon>
    </lineage>
</organism>
<dbReference type="GO" id="GO:0016491">
    <property type="term" value="F:oxidoreductase activity"/>
    <property type="evidence" value="ECO:0007669"/>
    <property type="project" value="UniProtKB-KW"/>
</dbReference>
<dbReference type="RefSeq" id="WP_092695729.1">
    <property type="nucleotide sequence ID" value="NZ_FOGU01000011.1"/>
</dbReference>
<dbReference type="SUPFAM" id="SSF51735">
    <property type="entry name" value="NAD(P)-binding Rossmann-fold domains"/>
    <property type="match status" value="1"/>
</dbReference>
<dbReference type="Proteomes" id="UP000198885">
    <property type="component" value="Unassembled WGS sequence"/>
</dbReference>
<reference evidence="4 5" key="1">
    <citation type="submission" date="2016-10" db="EMBL/GenBank/DDBJ databases">
        <authorList>
            <person name="de Groot N.N."/>
        </authorList>
    </citation>
    <scope>NUCLEOTIDE SEQUENCE [LARGE SCALE GENOMIC DNA]</scope>
    <source>
        <strain evidence="4 5">DSM 23042</strain>
    </source>
</reference>
<dbReference type="InterPro" id="IPR050463">
    <property type="entry name" value="Gfo/Idh/MocA_oxidrdct_glycsds"/>
</dbReference>
<evidence type="ECO:0000256" key="1">
    <source>
        <dbReference type="ARBA" id="ARBA00023002"/>
    </source>
</evidence>
<protein>
    <submittedName>
        <fullName evidence="4">Predicted dehydrogenase</fullName>
    </submittedName>
</protein>
<keyword evidence="1" id="KW-0560">Oxidoreductase</keyword>
<feature type="domain" description="Gfo/Idh/MocA-like oxidoreductase N-terminal" evidence="2">
    <location>
        <begin position="26"/>
        <end position="120"/>
    </location>
</feature>
<proteinExistence type="predicted"/>
<evidence type="ECO:0000313" key="4">
    <source>
        <dbReference type="EMBL" id="SES34640.1"/>
    </source>
</evidence>
<accession>A0A1H9WL62</accession>
<dbReference type="InterPro" id="IPR036291">
    <property type="entry name" value="NAD(P)-bd_dom_sf"/>
</dbReference>
<evidence type="ECO:0000313" key="5">
    <source>
        <dbReference type="Proteomes" id="UP000198885"/>
    </source>
</evidence>
<dbReference type="SUPFAM" id="SSF55347">
    <property type="entry name" value="Glyceraldehyde-3-phosphate dehydrogenase-like, C-terminal domain"/>
    <property type="match status" value="1"/>
</dbReference>
<dbReference type="PANTHER" id="PTHR43818:SF11">
    <property type="entry name" value="BCDNA.GH03377"/>
    <property type="match status" value="1"/>
</dbReference>
<dbReference type="Pfam" id="PF01408">
    <property type="entry name" value="GFO_IDH_MocA"/>
    <property type="match status" value="1"/>
</dbReference>
<dbReference type="GO" id="GO:0000166">
    <property type="term" value="F:nucleotide binding"/>
    <property type="evidence" value="ECO:0007669"/>
    <property type="project" value="InterPro"/>
</dbReference>
<evidence type="ECO:0000259" key="3">
    <source>
        <dbReference type="Pfam" id="PF22725"/>
    </source>
</evidence>
<evidence type="ECO:0000259" key="2">
    <source>
        <dbReference type="Pfam" id="PF01408"/>
    </source>
</evidence>
<keyword evidence="5" id="KW-1185">Reference proteome</keyword>
<sequence length="330" mass="35553">MTGFAAIGLDHGHINGLVRECRDAGGVLAGYATHSDTLAEGFEAQHAPATRRSEDELLADPDVALIVSAAIPSERADLAVRAMRAGKDVILDKPGVIDLDALETLRAVQAETGRRVRVHYSELESNAAARTARRLVREGAIGTVLHYNGTGPHRLDQGKPRPDWFWDKDRNGGILNDIASHQIAQFLVYSGADRANIRCARVASRGQHDGFEDMGDIVMEAGQAHGYGRVDWFTPPGMPVWGDGRIVLTGTKGMIEMRKYVDPAGEGPGAHLILTDDEGPRRIDCPDAPDFCANALSDAVEGTETAMAQATAFHLMELAVTAQRMAEEAQ</sequence>
<dbReference type="Gene3D" id="3.40.50.720">
    <property type="entry name" value="NAD(P)-binding Rossmann-like Domain"/>
    <property type="match status" value="1"/>
</dbReference>
<dbReference type="AlphaFoldDB" id="A0A1H9WL62"/>
<dbReference type="InterPro" id="IPR055170">
    <property type="entry name" value="GFO_IDH_MocA-like_dom"/>
</dbReference>
<name>A0A1H9WL62_9RHOB</name>